<dbReference type="InterPro" id="IPR050482">
    <property type="entry name" value="Sensor_HK_TwoCompSys"/>
</dbReference>
<evidence type="ECO:0000256" key="3">
    <source>
        <dbReference type="ARBA" id="ARBA00022553"/>
    </source>
</evidence>
<feature type="domain" description="Signal transduction histidine kinase subgroup 3 dimerisation and phosphoacceptor" evidence="11">
    <location>
        <begin position="390"/>
        <end position="459"/>
    </location>
</feature>
<dbReference type="InterPro" id="IPR036890">
    <property type="entry name" value="HATPase_C_sf"/>
</dbReference>
<keyword evidence="4" id="KW-0808">Transferase</keyword>
<evidence type="ECO:0000313" key="12">
    <source>
        <dbReference type="EMBL" id="GIG90652.1"/>
    </source>
</evidence>
<keyword evidence="3" id="KW-0597">Phosphoprotein</keyword>
<accession>A0ABQ4E7G1</accession>
<feature type="transmembrane region" description="Helical" evidence="9">
    <location>
        <begin position="225"/>
        <end position="247"/>
    </location>
</feature>
<dbReference type="Gene3D" id="1.20.5.1930">
    <property type="match status" value="1"/>
</dbReference>
<evidence type="ECO:0000256" key="8">
    <source>
        <dbReference type="ARBA" id="ARBA00023012"/>
    </source>
</evidence>
<evidence type="ECO:0000259" key="11">
    <source>
        <dbReference type="Pfam" id="PF07730"/>
    </source>
</evidence>
<dbReference type="PANTHER" id="PTHR24421:SF10">
    <property type="entry name" value="NITRATE_NITRITE SENSOR PROTEIN NARQ"/>
    <property type="match status" value="1"/>
</dbReference>
<dbReference type="InterPro" id="IPR003594">
    <property type="entry name" value="HATPase_dom"/>
</dbReference>
<dbReference type="SUPFAM" id="SSF55874">
    <property type="entry name" value="ATPase domain of HSP90 chaperone/DNA topoisomerase II/histidine kinase"/>
    <property type="match status" value="1"/>
</dbReference>
<keyword evidence="13" id="KW-1185">Reference proteome</keyword>
<organism evidence="12 13">
    <name type="scientific">Plantactinospora endophytica</name>
    <dbReference type="NCBI Taxonomy" id="673535"/>
    <lineage>
        <taxon>Bacteria</taxon>
        <taxon>Bacillati</taxon>
        <taxon>Actinomycetota</taxon>
        <taxon>Actinomycetes</taxon>
        <taxon>Micromonosporales</taxon>
        <taxon>Micromonosporaceae</taxon>
        <taxon>Plantactinospora</taxon>
    </lineage>
</organism>
<dbReference type="RefSeq" id="WP_203869048.1">
    <property type="nucleotide sequence ID" value="NZ_BONW01000028.1"/>
</dbReference>
<evidence type="ECO:0000256" key="9">
    <source>
        <dbReference type="SAM" id="Phobius"/>
    </source>
</evidence>
<dbReference type="EMBL" id="BONW01000028">
    <property type="protein sequence ID" value="GIG90652.1"/>
    <property type="molecule type" value="Genomic_DNA"/>
</dbReference>
<keyword evidence="9" id="KW-1133">Transmembrane helix</keyword>
<name>A0ABQ4E7G1_9ACTN</name>
<feature type="transmembrane region" description="Helical" evidence="9">
    <location>
        <begin position="125"/>
        <end position="144"/>
    </location>
</feature>
<dbReference type="Pfam" id="PF02518">
    <property type="entry name" value="HATPase_c"/>
    <property type="match status" value="1"/>
</dbReference>
<evidence type="ECO:0000313" key="13">
    <source>
        <dbReference type="Proteomes" id="UP000646749"/>
    </source>
</evidence>
<feature type="domain" description="Histidine kinase/HSP90-like ATPase" evidence="10">
    <location>
        <begin position="494"/>
        <end position="587"/>
    </location>
</feature>
<comment type="catalytic activity">
    <reaction evidence="1">
        <text>ATP + protein L-histidine = ADP + protein N-phospho-L-histidine.</text>
        <dbReference type="EC" id="2.7.13.3"/>
    </reaction>
</comment>
<dbReference type="PANTHER" id="PTHR24421">
    <property type="entry name" value="NITRATE/NITRITE SENSOR PROTEIN NARX-RELATED"/>
    <property type="match status" value="1"/>
</dbReference>
<evidence type="ECO:0000259" key="10">
    <source>
        <dbReference type="Pfam" id="PF02518"/>
    </source>
</evidence>
<dbReference type="Pfam" id="PF07730">
    <property type="entry name" value="HisKA_3"/>
    <property type="match status" value="1"/>
</dbReference>
<dbReference type="EC" id="2.7.13.3" evidence="2"/>
<dbReference type="CDD" id="cd16917">
    <property type="entry name" value="HATPase_UhpB-NarQ-NarX-like"/>
    <property type="match status" value="1"/>
</dbReference>
<feature type="transmembrane region" description="Helical" evidence="9">
    <location>
        <begin position="40"/>
        <end position="60"/>
    </location>
</feature>
<evidence type="ECO:0000256" key="4">
    <source>
        <dbReference type="ARBA" id="ARBA00022679"/>
    </source>
</evidence>
<protein>
    <recommendedName>
        <fullName evidence="2">histidine kinase</fullName>
        <ecNumber evidence="2">2.7.13.3</ecNumber>
    </recommendedName>
</protein>
<evidence type="ECO:0000256" key="1">
    <source>
        <dbReference type="ARBA" id="ARBA00000085"/>
    </source>
</evidence>
<evidence type="ECO:0000256" key="5">
    <source>
        <dbReference type="ARBA" id="ARBA00022741"/>
    </source>
</evidence>
<keyword evidence="6" id="KW-0418">Kinase</keyword>
<evidence type="ECO:0000256" key="7">
    <source>
        <dbReference type="ARBA" id="ARBA00022840"/>
    </source>
</evidence>
<evidence type="ECO:0000256" key="2">
    <source>
        <dbReference type="ARBA" id="ARBA00012438"/>
    </source>
</evidence>
<sequence length="588" mass="63040">MRSDGPRRWPAAALAAGTVMLFALAATVLSRQTATGRWFIDWPLRLWGVAAVGPGVVVWLRAASPRLGQLMVAAAGTYYLNYLRGSEQPVVFAVGFCLAYLWVGLVAHLVLTWPVGRITDRAQRVMVPLCYAAPVGSQVVRYLVDRPRPPWGFGIPQPNTLAAQAGSALFALLALITVVILVRRWAVASRLRRRPGAPVWGAVVLACLLGVGVSLASMLSPTLWLEIPLLVVALCAGLFLVPAVYGLQRQRAGWARRGLADVALGLWVHGDPTTVDPPRLQQALADAVGDPTLRLIYHLADESYVDIAGRVVAPPQPSAGRALSSVFRRGRLFALIEHDEALGDEGGVAEATIAAAGLAIENAHLYATLQAHIEQIRNSRLRLATAAFEERRRIQRDLHDGAQQRLFAVLVLLDMARHQLGGDGESIDLPRRTLQRAHEGLQDAIQALRELTENIYPVALAEHGLAHAVESMADLSAVPLTVDIDRRRWRPEVENAAYFVIAEGLTNVARHAGATRAGVTVSAAAGYLTVEVVDDGRGNARPLAGHGLSGLQDRVAVVGGTLSVGPATGTDSGPVRGTRLVARLPLEE</sequence>
<feature type="transmembrane region" description="Helical" evidence="9">
    <location>
        <begin position="164"/>
        <end position="186"/>
    </location>
</feature>
<keyword evidence="5" id="KW-0547">Nucleotide-binding</keyword>
<evidence type="ECO:0000256" key="6">
    <source>
        <dbReference type="ARBA" id="ARBA00022777"/>
    </source>
</evidence>
<proteinExistence type="predicted"/>
<keyword evidence="8" id="KW-0902">Two-component regulatory system</keyword>
<keyword evidence="9" id="KW-0812">Transmembrane</keyword>
<dbReference type="InterPro" id="IPR011712">
    <property type="entry name" value="Sig_transdc_His_kin_sub3_dim/P"/>
</dbReference>
<gene>
    <name evidence="12" type="ORF">Pen02_55880</name>
</gene>
<dbReference type="Gene3D" id="3.30.565.10">
    <property type="entry name" value="Histidine kinase-like ATPase, C-terminal domain"/>
    <property type="match status" value="1"/>
</dbReference>
<dbReference type="Proteomes" id="UP000646749">
    <property type="component" value="Unassembled WGS sequence"/>
</dbReference>
<keyword evidence="7" id="KW-0067">ATP-binding</keyword>
<reference evidence="12 13" key="1">
    <citation type="submission" date="2021-01" db="EMBL/GenBank/DDBJ databases">
        <title>Whole genome shotgun sequence of Plantactinospora endophytica NBRC 110450.</title>
        <authorList>
            <person name="Komaki H."/>
            <person name="Tamura T."/>
        </authorList>
    </citation>
    <scope>NUCLEOTIDE SEQUENCE [LARGE SCALE GENOMIC DNA]</scope>
    <source>
        <strain evidence="12 13">NBRC 110450</strain>
    </source>
</reference>
<feature type="transmembrane region" description="Helical" evidence="9">
    <location>
        <begin position="198"/>
        <end position="219"/>
    </location>
</feature>
<comment type="caution">
    <text evidence="12">The sequence shown here is derived from an EMBL/GenBank/DDBJ whole genome shotgun (WGS) entry which is preliminary data.</text>
</comment>
<keyword evidence="9" id="KW-0472">Membrane</keyword>
<feature type="transmembrane region" description="Helical" evidence="9">
    <location>
        <begin position="90"/>
        <end position="113"/>
    </location>
</feature>